<dbReference type="Gene3D" id="3.30.420.140">
    <property type="entry name" value="YqgF/RNase H-like domain"/>
    <property type="match status" value="1"/>
</dbReference>
<evidence type="ECO:0000256" key="3">
    <source>
        <dbReference type="ARBA" id="ARBA00022722"/>
    </source>
</evidence>
<protein>
    <recommendedName>
        <fullName evidence="5">Putative pre-16S rRNA nuclease</fullName>
        <ecNumber evidence="5">3.1.-.-</ecNumber>
    </recommendedName>
</protein>
<organism evidence="7 8">
    <name type="scientific">Candidatus Woesebacteria bacterium RBG_13_34_9</name>
    <dbReference type="NCBI Taxonomy" id="1802477"/>
    <lineage>
        <taxon>Bacteria</taxon>
        <taxon>Candidatus Woeseibacteriota</taxon>
    </lineage>
</organism>
<reference evidence="7 8" key="1">
    <citation type="journal article" date="2016" name="Nat. Commun.">
        <title>Thousands of microbial genomes shed light on interconnected biogeochemical processes in an aquifer system.</title>
        <authorList>
            <person name="Anantharaman K."/>
            <person name="Brown C.T."/>
            <person name="Hug L.A."/>
            <person name="Sharon I."/>
            <person name="Castelle C.J."/>
            <person name="Probst A.J."/>
            <person name="Thomas B.C."/>
            <person name="Singh A."/>
            <person name="Wilkins M.J."/>
            <person name="Karaoz U."/>
            <person name="Brodie E.L."/>
            <person name="Williams K.H."/>
            <person name="Hubbard S.S."/>
            <person name="Banfield J.F."/>
        </authorList>
    </citation>
    <scope>NUCLEOTIDE SEQUENCE [LARGE SCALE GENOMIC DNA]</scope>
</reference>
<dbReference type="NCBIfam" id="TIGR00250">
    <property type="entry name" value="RNAse_H_YqgF"/>
    <property type="match status" value="1"/>
</dbReference>
<dbReference type="EC" id="3.1.-.-" evidence="5"/>
<proteinExistence type="inferred from homology"/>
<keyword evidence="2 5" id="KW-0690">Ribosome biogenesis</keyword>
<dbReference type="EMBL" id="MGFP01000026">
    <property type="protein sequence ID" value="OGM09151.1"/>
    <property type="molecule type" value="Genomic_DNA"/>
</dbReference>
<keyword evidence="1 5" id="KW-0963">Cytoplasm</keyword>
<keyword evidence="4 5" id="KW-0378">Hydrolase</keyword>
<dbReference type="InterPro" id="IPR005227">
    <property type="entry name" value="YqgF"/>
</dbReference>
<comment type="subcellular location">
    <subcellularLocation>
        <location evidence="5">Cytoplasm</location>
    </subcellularLocation>
</comment>
<dbReference type="InterPro" id="IPR012337">
    <property type="entry name" value="RNaseH-like_sf"/>
</dbReference>
<gene>
    <name evidence="7" type="ORF">A2159_03625</name>
</gene>
<comment type="function">
    <text evidence="5">Could be a nuclease involved in processing of the 5'-end of pre-16S rRNA.</text>
</comment>
<dbReference type="InterPro" id="IPR006641">
    <property type="entry name" value="YqgF/RNaseH-like_dom"/>
</dbReference>
<evidence type="ECO:0000256" key="5">
    <source>
        <dbReference type="HAMAP-Rule" id="MF_00651"/>
    </source>
</evidence>
<accession>A0A1F7X2F9</accession>
<dbReference type="GO" id="GO:0004518">
    <property type="term" value="F:nuclease activity"/>
    <property type="evidence" value="ECO:0007669"/>
    <property type="project" value="UniProtKB-KW"/>
</dbReference>
<comment type="caution">
    <text evidence="7">The sequence shown here is derived from an EMBL/GenBank/DDBJ whole genome shotgun (WGS) entry which is preliminary data.</text>
</comment>
<dbReference type="PANTHER" id="PTHR33317:SF4">
    <property type="entry name" value="POLYNUCLEOTIDYL TRANSFERASE, RIBONUCLEASE H-LIKE SUPERFAMILY PROTEIN"/>
    <property type="match status" value="1"/>
</dbReference>
<dbReference type="HAMAP" id="MF_00651">
    <property type="entry name" value="Nuclease_YqgF"/>
    <property type="match status" value="1"/>
</dbReference>
<feature type="domain" description="YqgF/RNase H-like" evidence="6">
    <location>
        <begin position="1"/>
        <end position="95"/>
    </location>
</feature>
<dbReference type="Proteomes" id="UP000179219">
    <property type="component" value="Unassembled WGS sequence"/>
</dbReference>
<dbReference type="SUPFAM" id="SSF53098">
    <property type="entry name" value="Ribonuclease H-like"/>
    <property type="match status" value="1"/>
</dbReference>
<dbReference type="SMART" id="SM00732">
    <property type="entry name" value="YqgFc"/>
    <property type="match status" value="1"/>
</dbReference>
<dbReference type="InterPro" id="IPR037027">
    <property type="entry name" value="YqgF/RNaseH-like_dom_sf"/>
</dbReference>
<evidence type="ECO:0000256" key="4">
    <source>
        <dbReference type="ARBA" id="ARBA00022801"/>
    </source>
</evidence>
<dbReference type="PANTHER" id="PTHR33317">
    <property type="entry name" value="POLYNUCLEOTIDYL TRANSFERASE, RIBONUCLEASE H-LIKE SUPERFAMILY PROTEIN"/>
    <property type="match status" value="1"/>
</dbReference>
<dbReference type="Pfam" id="PF03652">
    <property type="entry name" value="RuvX"/>
    <property type="match status" value="1"/>
</dbReference>
<dbReference type="AlphaFoldDB" id="A0A1F7X2F9"/>
<dbReference type="GO" id="GO:0000967">
    <property type="term" value="P:rRNA 5'-end processing"/>
    <property type="evidence" value="ECO:0007669"/>
    <property type="project" value="UniProtKB-UniRule"/>
</dbReference>
<dbReference type="GO" id="GO:0016788">
    <property type="term" value="F:hydrolase activity, acting on ester bonds"/>
    <property type="evidence" value="ECO:0007669"/>
    <property type="project" value="UniProtKB-UniRule"/>
</dbReference>
<evidence type="ECO:0000259" key="6">
    <source>
        <dbReference type="SMART" id="SM00732"/>
    </source>
</evidence>
<evidence type="ECO:0000313" key="8">
    <source>
        <dbReference type="Proteomes" id="UP000179219"/>
    </source>
</evidence>
<name>A0A1F7X2F9_9BACT</name>
<evidence type="ECO:0000256" key="1">
    <source>
        <dbReference type="ARBA" id="ARBA00022490"/>
    </source>
</evidence>
<comment type="similarity">
    <text evidence="5">Belongs to the YqgF HJR family.</text>
</comment>
<sequence length="135" mass="15201">MRLLGIDYGQRKIGLAVGDIDSKLAEPLSVIYFKSVEEILNKLGKLVRTEQVERIVLGISEGKMAQETVNFGKKLEEKTKISVIFCDETLTTKTAQKLAIDANIGRKRRKDMEDAYSACLILQEYLDFLDASKNN</sequence>
<dbReference type="CDD" id="cd16964">
    <property type="entry name" value="YqgF"/>
    <property type="match status" value="1"/>
</dbReference>
<keyword evidence="3 5" id="KW-0540">Nuclease</keyword>
<evidence type="ECO:0000313" key="7">
    <source>
        <dbReference type="EMBL" id="OGM09151.1"/>
    </source>
</evidence>
<evidence type="ECO:0000256" key="2">
    <source>
        <dbReference type="ARBA" id="ARBA00022517"/>
    </source>
</evidence>
<dbReference type="GO" id="GO:0005829">
    <property type="term" value="C:cytosol"/>
    <property type="evidence" value="ECO:0007669"/>
    <property type="project" value="TreeGrafter"/>
</dbReference>